<reference evidence="1 2" key="1">
    <citation type="submission" date="2018-10" db="EMBL/GenBank/DDBJ databases">
        <title>Phylogenomics of Brevibacillus.</title>
        <authorList>
            <person name="Dunlap C."/>
        </authorList>
    </citation>
    <scope>NUCLEOTIDE SEQUENCE [LARGE SCALE GENOMIC DNA]</scope>
    <source>
        <strain evidence="1 2">JCM 12215</strain>
    </source>
</reference>
<dbReference type="Proteomes" id="UP000282028">
    <property type="component" value="Unassembled WGS sequence"/>
</dbReference>
<dbReference type="EMBL" id="RHHR01000005">
    <property type="protein sequence ID" value="RNB76647.1"/>
    <property type="molecule type" value="Genomic_DNA"/>
</dbReference>
<evidence type="ECO:0000313" key="2">
    <source>
        <dbReference type="Proteomes" id="UP000282028"/>
    </source>
</evidence>
<dbReference type="AlphaFoldDB" id="A0A3M8CMW4"/>
<gene>
    <name evidence="1" type="ORF">EDM52_02325</name>
</gene>
<comment type="caution">
    <text evidence="1">The sequence shown here is derived from an EMBL/GenBank/DDBJ whole genome shotgun (WGS) entry which is preliminary data.</text>
</comment>
<sequence length="157" mass="17148">MSVAAQTSTKSLPPFSIWGVHASVAGRPVVWGKLVMRVLQDQQIQGTIQFRGTPIPIEGSWNESTQQIMFHSPYAAYSGQLTIYDDVKIQLRHLVLTGRLRMLPSSLQAGEYGTWVATTDISLAGYSGYIPPQPPSTSLPPVGVFVTSNILYGNSRI</sequence>
<dbReference type="RefSeq" id="WP_023556420.1">
    <property type="nucleotide sequence ID" value="NZ_CBCSBE010000032.1"/>
</dbReference>
<evidence type="ECO:0000313" key="1">
    <source>
        <dbReference type="EMBL" id="RNB76647.1"/>
    </source>
</evidence>
<accession>A0A3M8CMW4</accession>
<organism evidence="1 2">
    <name type="scientific">Brevibacillus invocatus</name>
    <dbReference type="NCBI Taxonomy" id="173959"/>
    <lineage>
        <taxon>Bacteria</taxon>
        <taxon>Bacillati</taxon>
        <taxon>Bacillota</taxon>
        <taxon>Bacilli</taxon>
        <taxon>Bacillales</taxon>
        <taxon>Paenibacillaceae</taxon>
        <taxon>Brevibacillus</taxon>
    </lineage>
</organism>
<proteinExistence type="predicted"/>
<protein>
    <submittedName>
        <fullName evidence="1">Uncharacterized protein</fullName>
    </submittedName>
</protein>
<name>A0A3M8CMW4_9BACL</name>
<dbReference type="OrthoDB" id="2934265at2"/>
<keyword evidence="2" id="KW-1185">Reference proteome</keyword>